<dbReference type="Gene3D" id="3.30.200.20">
    <property type="entry name" value="Phosphorylase Kinase, domain 1"/>
    <property type="match status" value="1"/>
</dbReference>
<proteinExistence type="predicted"/>
<evidence type="ECO:0000256" key="12">
    <source>
        <dbReference type="ARBA" id="ARBA00022989"/>
    </source>
</evidence>
<dbReference type="SMART" id="SM00220">
    <property type="entry name" value="S_TKc"/>
    <property type="match status" value="1"/>
</dbReference>
<keyword evidence="6 17" id="KW-0812">Transmembrane</keyword>
<dbReference type="InterPro" id="IPR001611">
    <property type="entry name" value="Leu-rich_rpt"/>
</dbReference>
<dbReference type="InterPro" id="IPR032675">
    <property type="entry name" value="LRR_dom_sf"/>
</dbReference>
<name>A0AAN9QIB3_PHACN</name>
<evidence type="ECO:0000256" key="11">
    <source>
        <dbReference type="ARBA" id="ARBA00022840"/>
    </source>
</evidence>
<dbReference type="CDD" id="cd14066">
    <property type="entry name" value="STKc_IRAK"/>
    <property type="match status" value="1"/>
</dbReference>
<feature type="transmembrane region" description="Helical" evidence="17">
    <location>
        <begin position="573"/>
        <end position="596"/>
    </location>
</feature>
<evidence type="ECO:0000313" key="20">
    <source>
        <dbReference type="Proteomes" id="UP001374584"/>
    </source>
</evidence>
<gene>
    <name evidence="19" type="ORF">VNO80_29260</name>
</gene>
<keyword evidence="9 16" id="KW-0547">Nucleotide-binding</keyword>
<dbReference type="SUPFAM" id="SSF52058">
    <property type="entry name" value="L domain-like"/>
    <property type="match status" value="2"/>
</dbReference>
<dbReference type="InterPro" id="IPR008271">
    <property type="entry name" value="Ser/Thr_kinase_AS"/>
</dbReference>
<keyword evidence="14" id="KW-0675">Receptor</keyword>
<dbReference type="EMBL" id="JAYMYR010000011">
    <property type="protein sequence ID" value="KAK7332508.1"/>
    <property type="molecule type" value="Genomic_DNA"/>
</dbReference>
<keyword evidence="5" id="KW-0808">Transferase</keyword>
<dbReference type="EC" id="2.7.11.1" evidence="2"/>
<feature type="binding site" evidence="16">
    <location>
        <position position="673"/>
    </location>
    <ligand>
        <name>ATP</name>
        <dbReference type="ChEBI" id="CHEBI:30616"/>
    </ligand>
</feature>
<dbReference type="Proteomes" id="UP001374584">
    <property type="component" value="Unassembled WGS sequence"/>
</dbReference>
<evidence type="ECO:0000256" key="10">
    <source>
        <dbReference type="ARBA" id="ARBA00022777"/>
    </source>
</evidence>
<comment type="subcellular location">
    <subcellularLocation>
        <location evidence="1">Membrane</location>
        <topology evidence="1">Single-pass type I membrane protein</topology>
    </subcellularLocation>
</comment>
<keyword evidence="20" id="KW-1185">Reference proteome</keyword>
<protein>
    <recommendedName>
        <fullName evidence="2">non-specific serine/threonine protein kinase</fullName>
        <ecNumber evidence="2">2.7.11.1</ecNumber>
    </recommendedName>
</protein>
<keyword evidence="7" id="KW-0732">Signal</keyword>
<dbReference type="Gene3D" id="1.10.510.10">
    <property type="entry name" value="Transferase(Phosphotransferase) domain 1"/>
    <property type="match status" value="1"/>
</dbReference>
<evidence type="ECO:0000256" key="16">
    <source>
        <dbReference type="PROSITE-ProRule" id="PRU10141"/>
    </source>
</evidence>
<keyword evidence="10" id="KW-0418">Kinase</keyword>
<evidence type="ECO:0000256" key="4">
    <source>
        <dbReference type="ARBA" id="ARBA00022614"/>
    </source>
</evidence>
<evidence type="ECO:0000256" key="6">
    <source>
        <dbReference type="ARBA" id="ARBA00022692"/>
    </source>
</evidence>
<evidence type="ECO:0000259" key="18">
    <source>
        <dbReference type="PROSITE" id="PS50011"/>
    </source>
</evidence>
<evidence type="ECO:0000313" key="19">
    <source>
        <dbReference type="EMBL" id="KAK7332508.1"/>
    </source>
</evidence>
<dbReference type="PANTHER" id="PTHR45974:SF266">
    <property type="entry name" value="LEUCINE-RICH REPEAT RECEPTOR PROTEIN KINASE HPCA1"/>
    <property type="match status" value="1"/>
</dbReference>
<dbReference type="FunFam" id="3.80.10.10:FF:000363">
    <property type="entry name" value="Leucine-rich repeat family protein"/>
    <property type="match status" value="2"/>
</dbReference>
<dbReference type="InterPro" id="IPR000719">
    <property type="entry name" value="Prot_kinase_dom"/>
</dbReference>
<dbReference type="GO" id="GO:0016020">
    <property type="term" value="C:membrane"/>
    <property type="evidence" value="ECO:0007669"/>
    <property type="project" value="UniProtKB-SubCell"/>
</dbReference>
<dbReference type="InterPro" id="IPR017441">
    <property type="entry name" value="Protein_kinase_ATP_BS"/>
</dbReference>
<accession>A0AAN9QIB3</accession>
<dbReference type="PROSITE" id="PS00107">
    <property type="entry name" value="PROTEIN_KINASE_ATP"/>
    <property type="match status" value="1"/>
</dbReference>
<comment type="caution">
    <text evidence="19">The sequence shown here is derived from an EMBL/GenBank/DDBJ whole genome shotgun (WGS) entry which is preliminary data.</text>
</comment>
<reference evidence="19 20" key="1">
    <citation type="submission" date="2024-01" db="EMBL/GenBank/DDBJ databases">
        <title>The genomes of 5 underutilized Papilionoideae crops provide insights into root nodulation and disease resistanc.</title>
        <authorList>
            <person name="Jiang F."/>
        </authorList>
    </citation>
    <scope>NUCLEOTIDE SEQUENCE [LARGE SCALE GENOMIC DNA]</scope>
    <source>
        <strain evidence="19">JINMINGXINNONG_FW02</strain>
        <tissue evidence="19">Leaves</tissue>
    </source>
</reference>
<dbReference type="FunFam" id="3.30.200.20:FF:000328">
    <property type="entry name" value="Leucine-rich repeat protein kinase family protein"/>
    <property type="match status" value="1"/>
</dbReference>
<evidence type="ECO:0000256" key="8">
    <source>
        <dbReference type="ARBA" id="ARBA00022737"/>
    </source>
</evidence>
<keyword evidence="4" id="KW-0433">Leucine-rich repeat</keyword>
<dbReference type="SUPFAM" id="SSF56112">
    <property type="entry name" value="Protein kinase-like (PK-like)"/>
    <property type="match status" value="1"/>
</dbReference>
<evidence type="ECO:0000256" key="1">
    <source>
        <dbReference type="ARBA" id="ARBA00004479"/>
    </source>
</evidence>
<dbReference type="GO" id="GO:0004674">
    <property type="term" value="F:protein serine/threonine kinase activity"/>
    <property type="evidence" value="ECO:0007669"/>
    <property type="project" value="UniProtKB-KW"/>
</dbReference>
<keyword evidence="12 17" id="KW-1133">Transmembrane helix</keyword>
<evidence type="ECO:0000256" key="5">
    <source>
        <dbReference type="ARBA" id="ARBA00022679"/>
    </source>
</evidence>
<evidence type="ECO:0000256" key="14">
    <source>
        <dbReference type="ARBA" id="ARBA00023170"/>
    </source>
</evidence>
<evidence type="ECO:0000256" key="7">
    <source>
        <dbReference type="ARBA" id="ARBA00022729"/>
    </source>
</evidence>
<feature type="domain" description="Protein kinase" evidence="18">
    <location>
        <begin position="645"/>
        <end position="918"/>
    </location>
</feature>
<dbReference type="Pfam" id="PF07714">
    <property type="entry name" value="PK_Tyr_Ser-Thr"/>
    <property type="match status" value="1"/>
</dbReference>
<dbReference type="Pfam" id="PF00560">
    <property type="entry name" value="LRR_1"/>
    <property type="match status" value="2"/>
</dbReference>
<dbReference type="FunFam" id="1.10.510.10:FF:000453">
    <property type="entry name" value="LRR receptor-like serine/threonine-protein kinase HSL2"/>
    <property type="match status" value="1"/>
</dbReference>
<sequence length="1284" mass="141459">MEDFVYMLIMGETVSLFLLLFFTHLLIGQANTATQDYTALLTLMGEWENTPPNWVGSDPCGGWDGIECTNSRITSISLASMDLSGQLTSDIGLLSELLILDLSYNRNLTGPLPNNIGNLRKLRNLLLISCGFTGPIPATIGNLERLVFLSLNSNGFTGPIPAAIGNLSNLYWLDLAENQLEGPIPISNGTTPGLDMMHHTKHFHFGRNKLSGDIPAQLFSSEMSLIHVLFETNRFTGSIPSTLGLVKSLEVVRFDNNFLSGSLPQNISNLTSVRELFLSKNRLSGSLPNLTGMNSLSYLDVSNNSFDPSEIPSWLSTLSALTTIMMEDTKLEGAIPVSLFNLQQLQTVVLKNNKLNGTLDIGTFISNQLDLLDLQSNYIEKFEAQIDVSKVKIILLNNPICQETGVPQSYCSVTTSNDSYSTPPENCVPVPCSLDQTLSPKCKCAYPYTGTLSLRAPSFSDLGNQTVFVTLQLTLMQFFQVHNKPVDSVSLSNPRKNIYQYLDLTLKLFPSGQDRFNRTGISSIAFLLSNQTYKPPSMFGPYYFIADDYGNYMNDTVLEGPVTTSSKSSNTGIIAGAAAGGAALLVLVLVLFVYALQRKNKSVRATGKNNPFEQWDPDESNSSIPQLKGARRFNFEEIQICTKNFSQVNNIGSGGYGKVYRGTLPNGQLIAVKRAQKESMQGGLEFKTEIELLSRVHHKNLVSLIGFCFDQGEQMLIYEYVANGTLKDTLSGKSGIRLDWIRRLKIALGAARGLDYLHELANPPIIHRDIKSTNILLDERLNAKVSDFGLSKPLGDGAKGYITTQVKGTMGYLDPEYYMTQQLTEKSDVYSFGVLMLELITARRPIERGKYIVKVVKEAIDKTKGFCGLEEVLDPTIDFGTALNGFEKFVDLSLQCVEESSSDRPTMNYVVKEIENMLQLAGSSPILSASASTSSSYNNPTKSSLHPYENEYFDSSVVLPLAQDITKDCQIWVGSDPRQDWYGINCRHSRVVSKSLTDFGLTGKLSGDIGSLSELDNLDLSYNRGLTGPLPPEIGNLKKLTKLTLVGCGFTGRIPDEIGSLQHLEFLIFGSNQLVGSIPETLGLVTCLTLVRFENNLLDGYVPQSLNNLINVTDLLLSNNKLHVALPNLTGMNSLKYLLVTKCLSVTVLDLSNNGFDKSSFPLWLSNLKNLITFVLKDNRLGGTLDIGTNYSKQLQLIDLTSNSIEDFKQRNDPPQIRITTNPICTETGIMEDYCTNLNMSHTKPQNNCQQGSCSPDQILSPKCKCGYAYTGTLTCRAPSYFES</sequence>
<dbReference type="FunFam" id="3.80.10.10:FF:000542">
    <property type="entry name" value="Leucine-rich repeat protein kinase family protein"/>
    <property type="match status" value="1"/>
</dbReference>
<dbReference type="InterPro" id="IPR011009">
    <property type="entry name" value="Kinase-like_dom_sf"/>
</dbReference>
<evidence type="ECO:0000256" key="15">
    <source>
        <dbReference type="ARBA" id="ARBA00023180"/>
    </source>
</evidence>
<dbReference type="PANTHER" id="PTHR45974">
    <property type="entry name" value="RECEPTOR-LIKE PROTEIN 55"/>
    <property type="match status" value="1"/>
</dbReference>
<dbReference type="Gene3D" id="3.80.10.10">
    <property type="entry name" value="Ribonuclease Inhibitor"/>
    <property type="match status" value="5"/>
</dbReference>
<dbReference type="InterPro" id="IPR001245">
    <property type="entry name" value="Ser-Thr/Tyr_kinase_cat_dom"/>
</dbReference>
<dbReference type="GO" id="GO:0005524">
    <property type="term" value="F:ATP binding"/>
    <property type="evidence" value="ECO:0007669"/>
    <property type="project" value="UniProtKB-UniRule"/>
</dbReference>
<keyword evidence="8" id="KW-0677">Repeat</keyword>
<keyword evidence="11 16" id="KW-0067">ATP-binding</keyword>
<evidence type="ECO:0000256" key="3">
    <source>
        <dbReference type="ARBA" id="ARBA00022527"/>
    </source>
</evidence>
<organism evidence="19 20">
    <name type="scientific">Phaseolus coccineus</name>
    <name type="common">Scarlet runner bean</name>
    <name type="synonym">Phaseolus multiflorus</name>
    <dbReference type="NCBI Taxonomy" id="3886"/>
    <lineage>
        <taxon>Eukaryota</taxon>
        <taxon>Viridiplantae</taxon>
        <taxon>Streptophyta</taxon>
        <taxon>Embryophyta</taxon>
        <taxon>Tracheophyta</taxon>
        <taxon>Spermatophyta</taxon>
        <taxon>Magnoliopsida</taxon>
        <taxon>eudicotyledons</taxon>
        <taxon>Gunneridae</taxon>
        <taxon>Pentapetalae</taxon>
        <taxon>rosids</taxon>
        <taxon>fabids</taxon>
        <taxon>Fabales</taxon>
        <taxon>Fabaceae</taxon>
        <taxon>Papilionoideae</taxon>
        <taxon>50 kb inversion clade</taxon>
        <taxon>NPAAA clade</taxon>
        <taxon>indigoferoid/millettioid clade</taxon>
        <taxon>Phaseoleae</taxon>
        <taxon>Phaseolus</taxon>
    </lineage>
</organism>
<evidence type="ECO:0000256" key="9">
    <source>
        <dbReference type="ARBA" id="ARBA00022741"/>
    </source>
</evidence>
<evidence type="ECO:0000256" key="13">
    <source>
        <dbReference type="ARBA" id="ARBA00023136"/>
    </source>
</evidence>
<evidence type="ECO:0000256" key="2">
    <source>
        <dbReference type="ARBA" id="ARBA00012513"/>
    </source>
</evidence>
<dbReference type="PROSITE" id="PS00108">
    <property type="entry name" value="PROTEIN_KINASE_ST"/>
    <property type="match status" value="1"/>
</dbReference>
<dbReference type="PROSITE" id="PS50011">
    <property type="entry name" value="PROTEIN_KINASE_DOM"/>
    <property type="match status" value="1"/>
</dbReference>
<evidence type="ECO:0000256" key="17">
    <source>
        <dbReference type="SAM" id="Phobius"/>
    </source>
</evidence>
<keyword evidence="3" id="KW-0723">Serine/threonine-protein kinase</keyword>
<keyword evidence="13 17" id="KW-0472">Membrane</keyword>
<keyword evidence="15" id="KW-0325">Glycoprotein</keyword>